<evidence type="ECO:0000256" key="1">
    <source>
        <dbReference type="ARBA" id="ARBA00004123"/>
    </source>
</evidence>
<dbReference type="GO" id="GO:0045893">
    <property type="term" value="P:positive regulation of DNA-templated transcription"/>
    <property type="evidence" value="ECO:0007669"/>
    <property type="project" value="TreeGrafter"/>
</dbReference>
<dbReference type="OrthoDB" id="436852at2759"/>
<keyword evidence="10" id="KW-1185">Reference proteome</keyword>
<feature type="domain" description="PHD-type" evidence="8">
    <location>
        <begin position="476"/>
        <end position="527"/>
    </location>
</feature>
<dbReference type="Proteomes" id="UP001150904">
    <property type="component" value="Unassembled WGS sequence"/>
</dbReference>
<comment type="caution">
    <text evidence="9">The sequence shown here is derived from an EMBL/GenBank/DDBJ whole genome shotgun (WGS) entry which is preliminary data.</text>
</comment>
<dbReference type="PROSITE" id="PS50016">
    <property type="entry name" value="ZF_PHD_2"/>
    <property type="match status" value="1"/>
</dbReference>
<feature type="compositionally biased region" description="Basic residues" evidence="7">
    <location>
        <begin position="401"/>
        <end position="412"/>
    </location>
</feature>
<feature type="compositionally biased region" description="Low complexity" evidence="7">
    <location>
        <begin position="370"/>
        <end position="400"/>
    </location>
</feature>
<gene>
    <name evidence="9" type="ORF">N7498_003675</name>
</gene>
<dbReference type="SUPFAM" id="SSF57903">
    <property type="entry name" value="FYVE/PHD zinc finger"/>
    <property type="match status" value="1"/>
</dbReference>
<dbReference type="RefSeq" id="XP_058310199.1">
    <property type="nucleotide sequence ID" value="XM_058450737.1"/>
</dbReference>
<evidence type="ECO:0000313" key="9">
    <source>
        <dbReference type="EMBL" id="KAJ5212029.1"/>
    </source>
</evidence>
<accession>A0A9W9T7C7</accession>
<feature type="compositionally biased region" description="Basic and acidic residues" evidence="7">
    <location>
        <begin position="625"/>
        <end position="637"/>
    </location>
</feature>
<evidence type="ECO:0000256" key="5">
    <source>
        <dbReference type="ARBA" id="ARBA00023242"/>
    </source>
</evidence>
<dbReference type="SUPFAM" id="SSF56112">
    <property type="entry name" value="Protein kinase-like (PK-like)"/>
    <property type="match status" value="1"/>
</dbReference>
<dbReference type="InterPro" id="IPR013083">
    <property type="entry name" value="Znf_RING/FYVE/PHD"/>
</dbReference>
<keyword evidence="3 6" id="KW-0863">Zinc-finger</keyword>
<evidence type="ECO:0000256" key="4">
    <source>
        <dbReference type="ARBA" id="ARBA00022833"/>
    </source>
</evidence>
<dbReference type="InterPro" id="IPR011009">
    <property type="entry name" value="Kinase-like_dom_sf"/>
</dbReference>
<reference evidence="9" key="1">
    <citation type="submission" date="2022-12" db="EMBL/GenBank/DDBJ databases">
        <authorList>
            <person name="Petersen C."/>
        </authorList>
    </citation>
    <scope>NUCLEOTIDE SEQUENCE</scope>
    <source>
        <strain evidence="9">IBT 15544</strain>
    </source>
</reference>
<evidence type="ECO:0000256" key="7">
    <source>
        <dbReference type="SAM" id="MobiDB-lite"/>
    </source>
</evidence>
<organism evidence="9 10">
    <name type="scientific">Penicillium cinerascens</name>
    <dbReference type="NCBI Taxonomy" id="70096"/>
    <lineage>
        <taxon>Eukaryota</taxon>
        <taxon>Fungi</taxon>
        <taxon>Dikarya</taxon>
        <taxon>Ascomycota</taxon>
        <taxon>Pezizomycotina</taxon>
        <taxon>Eurotiomycetes</taxon>
        <taxon>Eurotiomycetidae</taxon>
        <taxon>Eurotiales</taxon>
        <taxon>Aspergillaceae</taxon>
        <taxon>Penicillium</taxon>
    </lineage>
</organism>
<proteinExistence type="predicted"/>
<feature type="region of interest" description="Disordered" evidence="7">
    <location>
        <begin position="349"/>
        <end position="468"/>
    </location>
</feature>
<dbReference type="InterPro" id="IPR019786">
    <property type="entry name" value="Zinc_finger_PHD-type_CS"/>
</dbReference>
<sequence length="841" mass="92913">METNANHLNGSAEIACTTTTVNPYETRPEHIPRDDPFLAQSAQYGRYAPHPDDFTPHYNHWYQPDPKANAFWQDTATKFCTPEHSLGISGPREAFAAGSVIIRVDRDVADGAAAERYSCVNANELSAARKAEDTLKEIGVAVPVICFCGTIEGRNVTVESRIPGVSLDVAWRYLSAEEIDVFKNQCRQILQQLATIDPSSDEPSYVCRGLNSQPPPSGAEEERSILFAEKVAGEELCLTHNDLELPNIIVKDGRVVGIGGWRQSGHFGLARAQKIHRSLRNLEPSMQQNGSTAEGGATWIDLYDDSYDSNKSAPLVRNLDTALPPVKNEIMSSTLDIIPASDDLETKSLGLDGISDQPTSKTLANLKNGPSSRASSTDRSSPANSVKLASNKKGSAATKKGTAKKPTAKKRRPNDDADSVDGRSNTPASRTSKTPGKKQSSVSVAGSPPPEKKKKKKPSKTAVNEEDEDSFEDENALFCICRRPDNHTWMIGCDGNCEDWYHGKCVNIDPRDADLIDKYICPNCSKRGKGVTTWKPMCRLFECRKPARVTRQNPSKYCCDDHGREFMRQQTRRFKLGPARKRLEDLGSMGGVLTAGDLKAAIMGATSVEQFRTLGDRIISPPPESTKEESPKAEVKSETPQAGDKLGFDIDSSDLDYSPDEAARLDKLRNLRDELIHRKEMLAARSTFVGLVRQRSKGVVEKLKANDPKGGWKDICGFDSRLSWSDEEFDEWRLSDAGKKALSEGTVEALAASYPTTTDGDGDTAMDGEEDELAFWTRGICTKKRCERHKQWVKVQQQDIVFEESAADQDLTKYESEARSVAERAVLRKWAEKENMPLEAR</sequence>
<dbReference type="InterPro" id="IPR001965">
    <property type="entry name" value="Znf_PHD"/>
</dbReference>
<feature type="region of interest" description="Disordered" evidence="7">
    <location>
        <begin position="614"/>
        <end position="653"/>
    </location>
</feature>
<keyword evidence="5" id="KW-0539">Nucleus</keyword>
<dbReference type="Gene3D" id="3.30.40.10">
    <property type="entry name" value="Zinc/RING finger domain, C3HC4 (zinc finger)"/>
    <property type="match status" value="1"/>
</dbReference>
<evidence type="ECO:0000256" key="6">
    <source>
        <dbReference type="PROSITE-ProRule" id="PRU00146"/>
    </source>
</evidence>
<dbReference type="InterPro" id="IPR011011">
    <property type="entry name" value="Znf_FYVE_PHD"/>
</dbReference>
<dbReference type="InterPro" id="IPR019787">
    <property type="entry name" value="Znf_PHD-finger"/>
</dbReference>
<dbReference type="GO" id="GO:0048188">
    <property type="term" value="C:Set1C/COMPASS complex"/>
    <property type="evidence" value="ECO:0007669"/>
    <property type="project" value="InterPro"/>
</dbReference>
<dbReference type="SMART" id="SM00249">
    <property type="entry name" value="PHD"/>
    <property type="match status" value="1"/>
</dbReference>
<dbReference type="InterPro" id="IPR037869">
    <property type="entry name" value="Spp1/CFP1"/>
</dbReference>
<dbReference type="AlphaFoldDB" id="A0A9W9T7C7"/>
<evidence type="ECO:0000313" key="10">
    <source>
        <dbReference type="Proteomes" id="UP001150904"/>
    </source>
</evidence>
<protein>
    <recommendedName>
        <fullName evidence="8">PHD-type domain-containing protein</fullName>
    </recommendedName>
</protein>
<evidence type="ECO:0000256" key="3">
    <source>
        <dbReference type="ARBA" id="ARBA00022771"/>
    </source>
</evidence>
<reference evidence="9" key="2">
    <citation type="journal article" date="2023" name="IMA Fungus">
        <title>Comparative genomic study of the Penicillium genus elucidates a diverse pangenome and 15 lateral gene transfer events.</title>
        <authorList>
            <person name="Petersen C."/>
            <person name="Sorensen T."/>
            <person name="Nielsen M.R."/>
            <person name="Sondergaard T.E."/>
            <person name="Sorensen J.L."/>
            <person name="Fitzpatrick D.A."/>
            <person name="Frisvad J.C."/>
            <person name="Nielsen K.L."/>
        </authorList>
    </citation>
    <scope>NUCLEOTIDE SEQUENCE</scope>
    <source>
        <strain evidence="9">IBT 15544</strain>
    </source>
</reference>
<keyword evidence="4" id="KW-0862">Zinc</keyword>
<comment type="subcellular location">
    <subcellularLocation>
        <location evidence="1">Nucleus</location>
    </subcellularLocation>
</comment>
<dbReference type="PANTHER" id="PTHR46174:SF1">
    <property type="entry name" value="CXXC-TYPE ZINC FINGER PROTEIN 1"/>
    <property type="match status" value="1"/>
</dbReference>
<name>A0A9W9T7C7_9EURO</name>
<dbReference type="GO" id="GO:0008270">
    <property type="term" value="F:zinc ion binding"/>
    <property type="evidence" value="ECO:0007669"/>
    <property type="project" value="UniProtKB-KW"/>
</dbReference>
<evidence type="ECO:0000259" key="8">
    <source>
        <dbReference type="PROSITE" id="PS50016"/>
    </source>
</evidence>
<feature type="compositionally biased region" description="Polar residues" evidence="7">
    <location>
        <begin position="356"/>
        <end position="369"/>
    </location>
</feature>
<dbReference type="GeneID" id="83178038"/>
<evidence type="ECO:0000256" key="2">
    <source>
        <dbReference type="ARBA" id="ARBA00022723"/>
    </source>
</evidence>
<dbReference type="EMBL" id="JAPQKR010000008">
    <property type="protein sequence ID" value="KAJ5212029.1"/>
    <property type="molecule type" value="Genomic_DNA"/>
</dbReference>
<feature type="compositionally biased region" description="Polar residues" evidence="7">
    <location>
        <begin position="422"/>
        <end position="444"/>
    </location>
</feature>
<dbReference type="PANTHER" id="PTHR46174">
    <property type="entry name" value="CXXC-TYPE ZINC FINGER PROTEIN 1"/>
    <property type="match status" value="1"/>
</dbReference>
<dbReference type="PROSITE" id="PS01359">
    <property type="entry name" value="ZF_PHD_1"/>
    <property type="match status" value="1"/>
</dbReference>
<dbReference type="Pfam" id="PF00628">
    <property type="entry name" value="PHD"/>
    <property type="match status" value="1"/>
</dbReference>
<keyword evidence="2" id="KW-0479">Metal-binding</keyword>